<dbReference type="STRING" id="1862672.BO225_07085"/>
<dbReference type="PANTHER" id="PTHR38456:SF1">
    <property type="entry name" value="CYCLIC DI-AMP RECEPTOR A"/>
    <property type="match status" value="1"/>
</dbReference>
<dbReference type="SUPFAM" id="SSF54913">
    <property type="entry name" value="GlnB-like"/>
    <property type="match status" value="1"/>
</dbReference>
<dbReference type="InterPro" id="IPR011322">
    <property type="entry name" value="N-reg_PII-like_a/b"/>
</dbReference>
<dbReference type="PANTHER" id="PTHR38456">
    <property type="entry name" value="CYCLIC DI-AMP RECEPTOR A"/>
    <property type="match status" value="1"/>
</dbReference>
<dbReference type="Proteomes" id="UP000186705">
    <property type="component" value="Unassembled WGS sequence"/>
</dbReference>
<organism evidence="1 2">
    <name type="scientific">Dubosiella newyorkensis</name>
    <dbReference type="NCBI Taxonomy" id="1862672"/>
    <lineage>
        <taxon>Bacteria</taxon>
        <taxon>Bacillati</taxon>
        <taxon>Bacillota</taxon>
        <taxon>Erysipelotrichia</taxon>
        <taxon>Erysipelotrichales</taxon>
        <taxon>Erysipelotrichaceae</taxon>
        <taxon>Dubosiella</taxon>
    </lineage>
</organism>
<comment type="caution">
    <text evidence="1">The sequence shown here is derived from an EMBL/GenBank/DDBJ whole genome shotgun (WGS) entry which is preliminary data.</text>
</comment>
<dbReference type="OrthoDB" id="9794275at2"/>
<dbReference type="GeneID" id="78275705"/>
<sequence length="107" mass="11794">MKLILAILSNEDSSTASRALTEKKFQVTKLNTTGGFLRAGNTTLMIGCEDEDVQEAIELIKESSRKRSELIPSSAGYDMGRYMSFPIEVQVGGATIFVLDVEQFLKI</sequence>
<name>A0A1U7NM79_9FIRM</name>
<reference evidence="1 2" key="1">
    <citation type="submission" date="2016-11" db="EMBL/GenBank/DDBJ databases">
        <title>Description of two novel members of the family Erysipelotrichaceae: Ileibacterium lipovorans gen. nov., sp. nov. and Dubosiella newyorkensis, gen. nov., sp. nov.</title>
        <authorList>
            <person name="Cox L.M."/>
            <person name="Sohn J."/>
            <person name="Tyrrell K.L."/>
            <person name="Citron D.M."/>
            <person name="Lawson P.A."/>
            <person name="Patel N.B."/>
            <person name="Iizumi T."/>
            <person name="Perez-Perez G.I."/>
            <person name="Goldstein E.J."/>
            <person name="Blaser M.J."/>
        </authorList>
    </citation>
    <scope>NUCLEOTIDE SEQUENCE [LARGE SCALE GENOMIC DNA]</scope>
    <source>
        <strain evidence="1 2">NYU-BL-A4</strain>
    </source>
</reference>
<accession>A0A1U7NM79</accession>
<proteinExistence type="predicted"/>
<dbReference type="InterPro" id="IPR015867">
    <property type="entry name" value="N-reg_PII/ATP_PRibTrfase_C"/>
</dbReference>
<dbReference type="AlphaFoldDB" id="A0A1U7NM79"/>
<gene>
    <name evidence="1" type="ORF">BO225_07085</name>
</gene>
<dbReference type="InterPro" id="IPR010375">
    <property type="entry name" value="CdAMP_rec"/>
</dbReference>
<protein>
    <submittedName>
        <fullName evidence="1">Transcriptional regulator</fullName>
    </submittedName>
</protein>
<evidence type="ECO:0000313" key="1">
    <source>
        <dbReference type="EMBL" id="OLU46237.1"/>
    </source>
</evidence>
<keyword evidence="2" id="KW-1185">Reference proteome</keyword>
<dbReference type="RefSeq" id="WP_076341574.1">
    <property type="nucleotide sequence ID" value="NZ_CAJTMI010000008.1"/>
</dbReference>
<dbReference type="Gene3D" id="3.30.70.120">
    <property type="match status" value="1"/>
</dbReference>
<evidence type="ECO:0000313" key="2">
    <source>
        <dbReference type="Proteomes" id="UP000186705"/>
    </source>
</evidence>
<dbReference type="EMBL" id="MPKA01000067">
    <property type="protein sequence ID" value="OLU46237.1"/>
    <property type="molecule type" value="Genomic_DNA"/>
</dbReference>
<dbReference type="Pfam" id="PF06153">
    <property type="entry name" value="CdAMP_rec"/>
    <property type="match status" value="1"/>
</dbReference>